<organism evidence="1">
    <name type="scientific">marine sediment metagenome</name>
    <dbReference type="NCBI Taxonomy" id="412755"/>
    <lineage>
        <taxon>unclassified sequences</taxon>
        <taxon>metagenomes</taxon>
        <taxon>ecological metagenomes</taxon>
    </lineage>
</organism>
<dbReference type="AlphaFoldDB" id="A0A0F8WPX3"/>
<name>A0A0F8WPX3_9ZZZZ</name>
<sequence length="29" mass="3587">MEFKVFLKIETEKFKTKKDLVNYVYSVMQ</sequence>
<protein>
    <submittedName>
        <fullName evidence="1">Uncharacterized protein</fullName>
    </submittedName>
</protein>
<accession>A0A0F8WPX3</accession>
<dbReference type="EMBL" id="LAZR01063716">
    <property type="protein sequence ID" value="KKK58962.1"/>
    <property type="molecule type" value="Genomic_DNA"/>
</dbReference>
<proteinExistence type="predicted"/>
<feature type="non-terminal residue" evidence="1">
    <location>
        <position position="29"/>
    </location>
</feature>
<evidence type="ECO:0000313" key="1">
    <source>
        <dbReference type="EMBL" id="KKK58962.1"/>
    </source>
</evidence>
<gene>
    <name evidence="1" type="ORF">LCGC14_3039140</name>
</gene>
<comment type="caution">
    <text evidence="1">The sequence shown here is derived from an EMBL/GenBank/DDBJ whole genome shotgun (WGS) entry which is preliminary data.</text>
</comment>
<reference evidence="1" key="1">
    <citation type="journal article" date="2015" name="Nature">
        <title>Complex archaea that bridge the gap between prokaryotes and eukaryotes.</title>
        <authorList>
            <person name="Spang A."/>
            <person name="Saw J.H."/>
            <person name="Jorgensen S.L."/>
            <person name="Zaremba-Niedzwiedzka K."/>
            <person name="Martijn J."/>
            <person name="Lind A.E."/>
            <person name="van Eijk R."/>
            <person name="Schleper C."/>
            <person name="Guy L."/>
            <person name="Ettema T.J."/>
        </authorList>
    </citation>
    <scope>NUCLEOTIDE SEQUENCE</scope>
</reference>